<name>A0AAV8RN75_ENSVE</name>
<dbReference type="AlphaFoldDB" id="A0AAV8RN75"/>
<dbReference type="EMBL" id="JAQQAF010000002">
    <property type="protein sequence ID" value="KAJ8506387.1"/>
    <property type="molecule type" value="Genomic_DNA"/>
</dbReference>
<sequence>MILHYPGRPIILIGPYIRPNKFAVSLRSQSLSSDLQASLFVCPKAIGLLYPKNDGADKDLLGIDRGLSERLINSGTHNWFGHGPKALSGFQKGASKNSLTHARRGTFAELCCLYYPPRKS</sequence>
<comment type="caution">
    <text evidence="1">The sequence shown here is derived from an EMBL/GenBank/DDBJ whole genome shotgun (WGS) entry which is preliminary data.</text>
</comment>
<protein>
    <submittedName>
        <fullName evidence="1">Uncharacterized protein</fullName>
    </submittedName>
</protein>
<accession>A0AAV8RN75</accession>
<evidence type="ECO:0000313" key="2">
    <source>
        <dbReference type="Proteomes" id="UP001222027"/>
    </source>
</evidence>
<reference evidence="1 2" key="1">
    <citation type="submission" date="2022-12" db="EMBL/GenBank/DDBJ databases">
        <title>Chromosome-scale assembly of the Ensete ventricosum genome.</title>
        <authorList>
            <person name="Dussert Y."/>
            <person name="Stocks J."/>
            <person name="Wendawek A."/>
            <person name="Woldeyes F."/>
            <person name="Nichols R.A."/>
            <person name="Borrell J.S."/>
        </authorList>
    </citation>
    <scope>NUCLEOTIDE SEQUENCE [LARGE SCALE GENOMIC DNA]</scope>
    <source>
        <strain evidence="2">cv. Maze</strain>
        <tissue evidence="1">Seeds</tissue>
    </source>
</reference>
<evidence type="ECO:0000313" key="1">
    <source>
        <dbReference type="EMBL" id="KAJ8506387.1"/>
    </source>
</evidence>
<gene>
    <name evidence="1" type="ORF">OPV22_007273</name>
</gene>
<proteinExistence type="predicted"/>
<dbReference type="Proteomes" id="UP001222027">
    <property type="component" value="Unassembled WGS sequence"/>
</dbReference>
<keyword evidence="2" id="KW-1185">Reference proteome</keyword>
<organism evidence="1 2">
    <name type="scientific">Ensete ventricosum</name>
    <name type="common">Abyssinian banana</name>
    <name type="synonym">Musa ensete</name>
    <dbReference type="NCBI Taxonomy" id="4639"/>
    <lineage>
        <taxon>Eukaryota</taxon>
        <taxon>Viridiplantae</taxon>
        <taxon>Streptophyta</taxon>
        <taxon>Embryophyta</taxon>
        <taxon>Tracheophyta</taxon>
        <taxon>Spermatophyta</taxon>
        <taxon>Magnoliopsida</taxon>
        <taxon>Liliopsida</taxon>
        <taxon>Zingiberales</taxon>
        <taxon>Musaceae</taxon>
        <taxon>Ensete</taxon>
    </lineage>
</organism>